<protein>
    <submittedName>
        <fullName evidence="1">Uncharacterized protein</fullName>
    </submittedName>
</protein>
<name>A0A1Z4JI56_LEPBY</name>
<dbReference type="Proteomes" id="UP000217895">
    <property type="component" value="Chromosome"/>
</dbReference>
<gene>
    <name evidence="1" type="ORF">NIES2135_32780</name>
</gene>
<keyword evidence="2" id="KW-1185">Reference proteome</keyword>
<proteinExistence type="predicted"/>
<accession>A0A1Z4JI56</accession>
<evidence type="ECO:0000313" key="2">
    <source>
        <dbReference type="Proteomes" id="UP000217895"/>
    </source>
</evidence>
<organism evidence="1 2">
    <name type="scientific">Leptolyngbya boryana NIES-2135</name>
    <dbReference type="NCBI Taxonomy" id="1973484"/>
    <lineage>
        <taxon>Bacteria</taxon>
        <taxon>Bacillati</taxon>
        <taxon>Cyanobacteriota</taxon>
        <taxon>Cyanophyceae</taxon>
        <taxon>Leptolyngbyales</taxon>
        <taxon>Leptolyngbyaceae</taxon>
        <taxon>Leptolyngbya group</taxon>
        <taxon>Leptolyngbya</taxon>
    </lineage>
</organism>
<dbReference type="EMBL" id="AP018203">
    <property type="protein sequence ID" value="BAY56445.1"/>
    <property type="molecule type" value="Genomic_DNA"/>
</dbReference>
<sequence>MLPDLVDRLFPIEVQRSYIALIQRRGGLTRRKAEYFVRLWAYLLLKQQEELHGGIPTRLKELRAPEGLVNCTHREAAELFYRDQEKGSDRAAGMMIDRLAALGLLDKQYDGNSLALKIRTFPEIELPPSEEPVELFADMFNPRTDAITISTLYTKNYAPMIRDGAAMAKLAKVLRLWSQQYGKGMRVLRRSDNHNVVAACVLYPVAAESDQYFFQQPSKSFYLTTDNPVDPFIMAQPGDKTCVSIYIRAWVIDQPYLTITSLCQLLEDTQQTLIKMREDYPESCDLYTLIVHPIYEELRRILGFERICEDSQRSFAWIHGAIDRFLETDMQRALSNLRIGDASQ</sequence>
<dbReference type="AlphaFoldDB" id="A0A1Z4JI56"/>
<evidence type="ECO:0000313" key="1">
    <source>
        <dbReference type="EMBL" id="BAY56445.1"/>
    </source>
</evidence>
<reference evidence="1 2" key="1">
    <citation type="submission" date="2017-06" db="EMBL/GenBank/DDBJ databases">
        <title>Genome sequencing of cyanobaciteial culture collection at National Institute for Environmental Studies (NIES).</title>
        <authorList>
            <person name="Hirose Y."/>
            <person name="Shimura Y."/>
            <person name="Fujisawa T."/>
            <person name="Nakamura Y."/>
            <person name="Kawachi M."/>
        </authorList>
    </citation>
    <scope>NUCLEOTIDE SEQUENCE [LARGE SCALE GENOMIC DNA]</scope>
    <source>
        <strain evidence="1 2">NIES-2135</strain>
    </source>
</reference>